<reference evidence="4 5" key="1">
    <citation type="submission" date="2024-02" db="EMBL/GenBank/DDBJ databases">
        <title>Chromosome-scale genome assembly of the rough periwinkle Littorina saxatilis.</title>
        <authorList>
            <person name="De Jode A."/>
            <person name="Faria R."/>
            <person name="Formenti G."/>
            <person name="Sims Y."/>
            <person name="Smith T.P."/>
            <person name="Tracey A."/>
            <person name="Wood J.M.D."/>
            <person name="Zagrodzka Z.B."/>
            <person name="Johannesson K."/>
            <person name="Butlin R.K."/>
            <person name="Leder E.H."/>
        </authorList>
    </citation>
    <scope>NUCLEOTIDE SEQUENCE [LARGE SCALE GENOMIC DNA]</scope>
    <source>
        <strain evidence="4">Snail1</strain>
        <tissue evidence="4">Muscle</tissue>
    </source>
</reference>
<protein>
    <recommendedName>
        <fullName evidence="3">EF-hand domain-containing protein</fullName>
    </recommendedName>
</protein>
<dbReference type="Gene3D" id="1.10.238.10">
    <property type="entry name" value="EF-hand"/>
    <property type="match status" value="1"/>
</dbReference>
<dbReference type="AlphaFoldDB" id="A0AAN9G536"/>
<dbReference type="PROSITE" id="PS00018">
    <property type="entry name" value="EF_HAND_1"/>
    <property type="match status" value="1"/>
</dbReference>
<feature type="chain" id="PRO_5042851144" description="EF-hand domain-containing protein" evidence="2">
    <location>
        <begin position="18"/>
        <end position="145"/>
    </location>
</feature>
<comment type="caution">
    <text evidence="4">The sequence shown here is derived from an EMBL/GenBank/DDBJ whole genome shotgun (WGS) entry which is preliminary data.</text>
</comment>
<sequence>MLYLVLALIALLPACLGQESNCESVDVLVKSMFGVYDKNSDGEMQLQELKDSFLLCDDADTPDGILTRTEYVNCQVSQSSELEALANVLYSVYDVNNNTRLDTDEYSGFYRQMDTISDGNLTQPEFTTYWTDLLNRTKHHTTIFC</sequence>
<name>A0AAN9G536_9CAEN</name>
<evidence type="ECO:0000313" key="5">
    <source>
        <dbReference type="Proteomes" id="UP001374579"/>
    </source>
</evidence>
<dbReference type="InterPro" id="IPR002048">
    <property type="entry name" value="EF_hand_dom"/>
</dbReference>
<proteinExistence type="predicted"/>
<accession>A0AAN9G536</accession>
<gene>
    <name evidence="4" type="ORF">V1264_005047</name>
</gene>
<dbReference type="GO" id="GO:0005509">
    <property type="term" value="F:calcium ion binding"/>
    <property type="evidence" value="ECO:0007669"/>
    <property type="project" value="InterPro"/>
</dbReference>
<dbReference type="InterPro" id="IPR018247">
    <property type="entry name" value="EF_Hand_1_Ca_BS"/>
</dbReference>
<evidence type="ECO:0000256" key="2">
    <source>
        <dbReference type="SAM" id="SignalP"/>
    </source>
</evidence>
<dbReference type="InterPro" id="IPR011992">
    <property type="entry name" value="EF-hand-dom_pair"/>
</dbReference>
<keyword evidence="2" id="KW-0732">Signal</keyword>
<organism evidence="4 5">
    <name type="scientific">Littorina saxatilis</name>
    <dbReference type="NCBI Taxonomy" id="31220"/>
    <lineage>
        <taxon>Eukaryota</taxon>
        <taxon>Metazoa</taxon>
        <taxon>Spiralia</taxon>
        <taxon>Lophotrochozoa</taxon>
        <taxon>Mollusca</taxon>
        <taxon>Gastropoda</taxon>
        <taxon>Caenogastropoda</taxon>
        <taxon>Littorinimorpha</taxon>
        <taxon>Littorinoidea</taxon>
        <taxon>Littorinidae</taxon>
        <taxon>Littorina</taxon>
    </lineage>
</organism>
<feature type="domain" description="EF-hand" evidence="3">
    <location>
        <begin position="24"/>
        <end position="59"/>
    </location>
</feature>
<dbReference type="EMBL" id="JBAMIC010000014">
    <property type="protein sequence ID" value="KAK7095671.1"/>
    <property type="molecule type" value="Genomic_DNA"/>
</dbReference>
<keyword evidence="1" id="KW-0106">Calcium</keyword>
<keyword evidence="5" id="KW-1185">Reference proteome</keyword>
<evidence type="ECO:0000256" key="1">
    <source>
        <dbReference type="ARBA" id="ARBA00022837"/>
    </source>
</evidence>
<dbReference type="Proteomes" id="UP001374579">
    <property type="component" value="Unassembled WGS sequence"/>
</dbReference>
<evidence type="ECO:0000313" key="4">
    <source>
        <dbReference type="EMBL" id="KAK7095671.1"/>
    </source>
</evidence>
<dbReference type="SUPFAM" id="SSF47473">
    <property type="entry name" value="EF-hand"/>
    <property type="match status" value="1"/>
</dbReference>
<feature type="signal peptide" evidence="2">
    <location>
        <begin position="1"/>
        <end position="17"/>
    </location>
</feature>
<evidence type="ECO:0000259" key="3">
    <source>
        <dbReference type="PROSITE" id="PS50222"/>
    </source>
</evidence>
<dbReference type="PROSITE" id="PS50222">
    <property type="entry name" value="EF_HAND_2"/>
    <property type="match status" value="1"/>
</dbReference>